<evidence type="ECO:0000313" key="2">
    <source>
        <dbReference type="EMBL" id="THV58336.1"/>
    </source>
</evidence>
<dbReference type="OrthoDB" id="7055505at2"/>
<organism evidence="2 3">
    <name type="scientific">Flagellimonas alvinocaridis</name>
    <dbReference type="NCBI Taxonomy" id="2530200"/>
    <lineage>
        <taxon>Bacteria</taxon>
        <taxon>Pseudomonadati</taxon>
        <taxon>Bacteroidota</taxon>
        <taxon>Flavobacteriia</taxon>
        <taxon>Flavobacteriales</taxon>
        <taxon>Flavobacteriaceae</taxon>
        <taxon>Flagellimonas</taxon>
    </lineage>
</organism>
<accession>A0A4V4HWS9</accession>
<proteinExistence type="predicted"/>
<keyword evidence="3" id="KW-1185">Reference proteome</keyword>
<protein>
    <recommendedName>
        <fullName evidence="4">TraB/GumN family protein</fullName>
    </recommendedName>
</protein>
<feature type="signal peptide" evidence="1">
    <location>
        <begin position="1"/>
        <end position="21"/>
    </location>
</feature>
<dbReference type="AlphaFoldDB" id="A0A4V4HWS9"/>
<evidence type="ECO:0000256" key="1">
    <source>
        <dbReference type="SAM" id="SignalP"/>
    </source>
</evidence>
<feature type="chain" id="PRO_5020192073" description="TraB/GumN family protein" evidence="1">
    <location>
        <begin position="22"/>
        <end position="291"/>
    </location>
</feature>
<comment type="caution">
    <text evidence="2">The sequence shown here is derived from an EMBL/GenBank/DDBJ whole genome shotgun (WGS) entry which is preliminary data.</text>
</comment>
<dbReference type="RefSeq" id="WP_136566954.1">
    <property type="nucleotide sequence ID" value="NZ_SNTZ01000007.1"/>
</dbReference>
<reference evidence="2 3" key="1">
    <citation type="submission" date="2019-03" db="EMBL/GenBank/DDBJ databases">
        <title>Muricauda SCR12 sp.nov, a marine bacterium isolated from Pacific Ocean:the Okinawa trough.</title>
        <authorList>
            <person name="Liu L."/>
        </authorList>
    </citation>
    <scope>NUCLEOTIDE SEQUENCE [LARGE SCALE GENOMIC DNA]</scope>
    <source>
        <strain evidence="2 3">SCR12</strain>
    </source>
</reference>
<gene>
    <name evidence="2" type="ORF">EZV76_12780</name>
</gene>
<name>A0A4V4HWS9_9FLAO</name>
<dbReference type="InterPro" id="IPR043749">
    <property type="entry name" value="DUF5694"/>
</dbReference>
<evidence type="ECO:0000313" key="3">
    <source>
        <dbReference type="Proteomes" id="UP000310406"/>
    </source>
</evidence>
<dbReference type="Proteomes" id="UP000310406">
    <property type="component" value="Unassembled WGS sequence"/>
</dbReference>
<sequence length="291" mass="33801">MKKRKILALFIIQLLFLNACNDIEEQPLEEVKINNNEKYQALLIGTFHYNNPGADVAKTKSFDILSDSSQEELEAIAEDIKTFNPTKIFVEWPYDKQIELDSLYNLYRKGLYFENDSLSDFYKKNEIFQLAFRVAKKNNLKKVIGIDYKDSEFPFDSLMTVISNAKQTNLQSEIESVINTFTADFNDKIESGATLLDLTNYLNTPELRKMSNKFHNEIPLIAGEKGNFIGPFLTSEWYKRNLYMWSIAEKQIEVNDERIMILLGASHIATIKGFIDENEKWETIELIEINK</sequence>
<dbReference type="Pfam" id="PF18950">
    <property type="entry name" value="DUF5694"/>
    <property type="match status" value="1"/>
</dbReference>
<evidence type="ECO:0008006" key="4">
    <source>
        <dbReference type="Google" id="ProtNLM"/>
    </source>
</evidence>
<dbReference type="EMBL" id="SNTZ01000007">
    <property type="protein sequence ID" value="THV58336.1"/>
    <property type="molecule type" value="Genomic_DNA"/>
</dbReference>
<keyword evidence="1" id="KW-0732">Signal</keyword>